<dbReference type="GO" id="GO:0007165">
    <property type="term" value="P:signal transduction"/>
    <property type="evidence" value="ECO:0007669"/>
    <property type="project" value="TreeGrafter"/>
</dbReference>
<dbReference type="GO" id="GO:0030288">
    <property type="term" value="C:outer membrane-bounded periplasmic space"/>
    <property type="evidence" value="ECO:0007669"/>
    <property type="project" value="TreeGrafter"/>
</dbReference>
<dbReference type="GO" id="GO:0008236">
    <property type="term" value="F:serine-type peptidase activity"/>
    <property type="evidence" value="ECO:0007669"/>
    <property type="project" value="InterPro"/>
</dbReference>
<evidence type="ECO:0000313" key="4">
    <source>
        <dbReference type="Proteomes" id="UP000547058"/>
    </source>
</evidence>
<dbReference type="AlphaFoldDB" id="A0A7W3FIQ6"/>
<evidence type="ECO:0000313" key="3">
    <source>
        <dbReference type="EMBL" id="MBA8680249.1"/>
    </source>
</evidence>
<dbReference type="SMART" id="SM00245">
    <property type="entry name" value="TSPc"/>
    <property type="match status" value="1"/>
</dbReference>
<organism evidence="3 4">
    <name type="scientific">Stenotrophomonas tumulicola</name>
    <dbReference type="NCBI Taxonomy" id="1685415"/>
    <lineage>
        <taxon>Bacteria</taxon>
        <taxon>Pseudomonadati</taxon>
        <taxon>Pseudomonadota</taxon>
        <taxon>Gammaproteobacteria</taxon>
        <taxon>Lysobacterales</taxon>
        <taxon>Lysobacteraceae</taxon>
        <taxon>Stenotrophomonas</taxon>
    </lineage>
</organism>
<dbReference type="GO" id="GO:0004175">
    <property type="term" value="F:endopeptidase activity"/>
    <property type="evidence" value="ECO:0007669"/>
    <property type="project" value="TreeGrafter"/>
</dbReference>
<dbReference type="SUPFAM" id="SSF52096">
    <property type="entry name" value="ClpP/crotonase"/>
    <property type="match status" value="1"/>
</dbReference>
<dbReference type="Pfam" id="PF03572">
    <property type="entry name" value="Peptidase_S41"/>
    <property type="match status" value="1"/>
</dbReference>
<name>A0A7W3FIQ6_9GAMM</name>
<evidence type="ECO:0000256" key="1">
    <source>
        <dbReference type="SAM" id="SignalP"/>
    </source>
</evidence>
<reference evidence="3 4" key="1">
    <citation type="submission" date="2020-08" db="EMBL/GenBank/DDBJ databases">
        <title>Stenotrophomonas tumulicola JCM 30961.</title>
        <authorList>
            <person name="Deng Y."/>
        </authorList>
    </citation>
    <scope>NUCLEOTIDE SEQUENCE [LARGE SCALE GENOMIC DNA]</scope>
    <source>
        <strain evidence="3 4">JCM 30961</strain>
    </source>
</reference>
<keyword evidence="1" id="KW-0732">Signal</keyword>
<dbReference type="PANTHER" id="PTHR32060">
    <property type="entry name" value="TAIL-SPECIFIC PROTEASE"/>
    <property type="match status" value="1"/>
</dbReference>
<evidence type="ECO:0000259" key="2">
    <source>
        <dbReference type="SMART" id="SM00245"/>
    </source>
</evidence>
<comment type="caution">
    <text evidence="3">The sequence shown here is derived from an EMBL/GenBank/DDBJ whole genome shotgun (WGS) entry which is preliminary data.</text>
</comment>
<keyword evidence="4" id="KW-1185">Reference proteome</keyword>
<feature type="signal peptide" evidence="1">
    <location>
        <begin position="1"/>
        <end position="22"/>
    </location>
</feature>
<dbReference type="PANTHER" id="PTHR32060:SF30">
    <property type="entry name" value="CARBOXY-TERMINAL PROCESSING PROTEASE CTPA"/>
    <property type="match status" value="1"/>
</dbReference>
<dbReference type="CDD" id="cd06567">
    <property type="entry name" value="Peptidase_S41"/>
    <property type="match status" value="1"/>
</dbReference>
<feature type="chain" id="PRO_5030803773" evidence="1">
    <location>
        <begin position="23"/>
        <end position="446"/>
    </location>
</feature>
<dbReference type="Proteomes" id="UP000547058">
    <property type="component" value="Unassembled WGS sequence"/>
</dbReference>
<dbReference type="Gene3D" id="3.90.226.10">
    <property type="entry name" value="2-enoyl-CoA Hydratase, Chain A, domain 1"/>
    <property type="match status" value="1"/>
</dbReference>
<gene>
    <name evidence="3" type="ORF">H4O11_00290</name>
</gene>
<dbReference type="RefSeq" id="WP_182337431.1">
    <property type="nucleotide sequence ID" value="NZ_JACGXS010000001.1"/>
</dbReference>
<accession>A0A7W3FIQ6</accession>
<proteinExistence type="predicted"/>
<dbReference type="InterPro" id="IPR029045">
    <property type="entry name" value="ClpP/crotonase-like_dom_sf"/>
</dbReference>
<sequence length="446" mass="46723">MLTMHRTAAVLLLALFSAGTQAATLWKGTSTHSVASGSGDVLGTGGAAVTLFAESTGENPFIGAITSLEAGPFQGKEVRLASKLRVNDGAGIAALWVRADGPEGRLAFASSGRDPVRAGDGSLARELLLYIPASTISLKFGVTLNSAGHVEVEHLMLTAEPAKSTGVSAHDMVAHALPLIRANALNAGKVNWSAEETALLTPDLKGLPAQEAYGRIRQVLDALADRHSRLETPEDALAYRQSAAATRPIEARPMQDIGYVLVPGLRGTDARAGAAFTAELCERIATLAPTSSRGWILDLRQDTGGNMWPMLNGLHALLGARDAGAFRDRDGVVTRWRSRATRACGTNLSDSPVAVLVGPKTASSGEAVAVAFRARHGTRFFGQTTAGLATSNRAFALPDGGVLRLTTAAMLDRDGEAYPQGITPESFVPSDQDAIETAAVWLRSMP</sequence>
<dbReference type="EMBL" id="JACGXS010000001">
    <property type="protein sequence ID" value="MBA8680249.1"/>
    <property type="molecule type" value="Genomic_DNA"/>
</dbReference>
<feature type="domain" description="Tail specific protease" evidence="2">
    <location>
        <begin position="232"/>
        <end position="429"/>
    </location>
</feature>
<dbReference type="GO" id="GO:0006508">
    <property type="term" value="P:proteolysis"/>
    <property type="evidence" value="ECO:0007669"/>
    <property type="project" value="InterPro"/>
</dbReference>
<protein>
    <submittedName>
        <fullName evidence="3">S41 family peptidase</fullName>
    </submittedName>
</protein>
<dbReference type="InterPro" id="IPR005151">
    <property type="entry name" value="Tail-specific_protease"/>
</dbReference>